<protein>
    <submittedName>
        <fullName evidence="2">tRNA (Adenosine(37)-N6)-threonylcarbamoyltransferase complex dimerization subunit type 1 TsaB</fullName>
    </submittedName>
</protein>
<dbReference type="InterPro" id="IPR022496">
    <property type="entry name" value="T6A_TsaB"/>
</dbReference>
<keyword evidence="3" id="KW-1185">Reference proteome</keyword>
<dbReference type="Gene3D" id="3.30.420.40">
    <property type="match status" value="2"/>
</dbReference>
<dbReference type="InterPro" id="IPR000905">
    <property type="entry name" value="Gcp-like_dom"/>
</dbReference>
<dbReference type="Proteomes" id="UP000635885">
    <property type="component" value="Unassembled WGS sequence"/>
</dbReference>
<sequence>MALILSIETATKVCSVAVHQKGILLGMNEIHLDNVHSQKIMGLISSLLGQLNIEVEKLDAVAVSSGPGSYTGLRIGVSVAKGLAYALNIPLIDIPSLDALASQVIPFCEKNEHVIPMIDARRMEVYAIVANSDGVIVEKASPVILEGNSFISYLENGLVYFLGDGAEKAKEVLKHQNARFLSKFNSSNALGGLAYQKFVDSDFEDLAYFEPNYLKEFRVLSSKKNPFLS</sequence>
<dbReference type="EMBL" id="BMFD01000008">
    <property type="protein sequence ID" value="GGC44243.1"/>
    <property type="molecule type" value="Genomic_DNA"/>
</dbReference>
<organism evidence="2 3">
    <name type="scientific">Belliella aquatica</name>
    <dbReference type="NCBI Taxonomy" id="1323734"/>
    <lineage>
        <taxon>Bacteria</taxon>
        <taxon>Pseudomonadati</taxon>
        <taxon>Bacteroidota</taxon>
        <taxon>Cytophagia</taxon>
        <taxon>Cytophagales</taxon>
        <taxon>Cyclobacteriaceae</taxon>
        <taxon>Belliella</taxon>
    </lineage>
</organism>
<gene>
    <name evidence="2" type="ORF">GCM10010993_23440</name>
</gene>
<name>A0ABQ1MPC8_9BACT</name>
<evidence type="ECO:0000313" key="2">
    <source>
        <dbReference type="EMBL" id="GGC44243.1"/>
    </source>
</evidence>
<dbReference type="SUPFAM" id="SSF53067">
    <property type="entry name" value="Actin-like ATPase domain"/>
    <property type="match status" value="2"/>
</dbReference>
<evidence type="ECO:0000259" key="1">
    <source>
        <dbReference type="Pfam" id="PF00814"/>
    </source>
</evidence>
<dbReference type="Pfam" id="PF00814">
    <property type="entry name" value="TsaD"/>
    <property type="match status" value="1"/>
</dbReference>
<dbReference type="NCBIfam" id="TIGR03725">
    <property type="entry name" value="T6A_YeaZ"/>
    <property type="match status" value="1"/>
</dbReference>
<dbReference type="PANTHER" id="PTHR11735:SF11">
    <property type="entry name" value="TRNA THREONYLCARBAMOYLADENOSINE BIOSYNTHESIS PROTEIN TSAB"/>
    <property type="match status" value="1"/>
</dbReference>
<accession>A0ABQ1MPC8</accession>
<evidence type="ECO:0000313" key="3">
    <source>
        <dbReference type="Proteomes" id="UP000635885"/>
    </source>
</evidence>
<dbReference type="RefSeq" id="WP_188443114.1">
    <property type="nucleotide sequence ID" value="NZ_BMFD01000008.1"/>
</dbReference>
<proteinExistence type="predicted"/>
<dbReference type="PANTHER" id="PTHR11735">
    <property type="entry name" value="TRNA N6-ADENOSINE THREONYLCARBAMOYLTRANSFERASE"/>
    <property type="match status" value="1"/>
</dbReference>
<dbReference type="InterPro" id="IPR043129">
    <property type="entry name" value="ATPase_NBD"/>
</dbReference>
<comment type="caution">
    <text evidence="2">The sequence shown here is derived from an EMBL/GenBank/DDBJ whole genome shotgun (WGS) entry which is preliminary data.</text>
</comment>
<dbReference type="CDD" id="cd24032">
    <property type="entry name" value="ASKHA_NBD_TsaB"/>
    <property type="match status" value="1"/>
</dbReference>
<reference evidence="3" key="1">
    <citation type="journal article" date="2019" name="Int. J. Syst. Evol. Microbiol.">
        <title>The Global Catalogue of Microorganisms (GCM) 10K type strain sequencing project: providing services to taxonomists for standard genome sequencing and annotation.</title>
        <authorList>
            <consortium name="The Broad Institute Genomics Platform"/>
            <consortium name="The Broad Institute Genome Sequencing Center for Infectious Disease"/>
            <person name="Wu L."/>
            <person name="Ma J."/>
        </authorList>
    </citation>
    <scope>NUCLEOTIDE SEQUENCE [LARGE SCALE GENOMIC DNA]</scope>
    <source>
        <strain evidence="3">CGMCC 1.12479</strain>
    </source>
</reference>
<feature type="domain" description="Gcp-like" evidence="1">
    <location>
        <begin position="36"/>
        <end position="132"/>
    </location>
</feature>